<dbReference type="RefSeq" id="WP_103678307.1">
    <property type="nucleotide sequence ID" value="NZ_PQGD01000022.1"/>
</dbReference>
<protein>
    <submittedName>
        <fullName evidence="2">Uncharacterized protein</fullName>
    </submittedName>
</protein>
<dbReference type="Proteomes" id="UP000237073">
    <property type="component" value="Unassembled WGS sequence"/>
</dbReference>
<evidence type="ECO:0000313" key="2">
    <source>
        <dbReference type="EMBL" id="POP43963.1"/>
    </source>
</evidence>
<keyword evidence="3" id="KW-1185">Reference proteome</keyword>
<dbReference type="EMBL" id="PQGE01000026">
    <property type="protein sequence ID" value="POP41522.1"/>
    <property type="molecule type" value="Genomic_DNA"/>
</dbReference>
<dbReference type="AlphaFoldDB" id="A0A2P5GJM1"/>
<name>A0A2P5GJM1_9ENTR</name>
<comment type="caution">
    <text evidence="2">The sequence shown here is derived from an EMBL/GenBank/DDBJ whole genome shotgun (WGS) entry which is preliminary data.</text>
</comment>
<dbReference type="EMBL" id="PQGD01000022">
    <property type="protein sequence ID" value="POP43963.1"/>
    <property type="molecule type" value="Genomic_DNA"/>
</dbReference>
<dbReference type="Proteomes" id="UP000247005">
    <property type="component" value="Unassembled WGS sequence"/>
</dbReference>
<evidence type="ECO:0000313" key="4">
    <source>
        <dbReference type="Proteomes" id="UP000247005"/>
    </source>
</evidence>
<evidence type="ECO:0000313" key="1">
    <source>
        <dbReference type="EMBL" id="POP41522.1"/>
    </source>
</evidence>
<reference evidence="3 4" key="1">
    <citation type="submission" date="2018-01" db="EMBL/GenBank/DDBJ databases">
        <title>Superficieibacter electus gen. nov., sp. nov., an extended-spectrum beta-lactamase possessing member of the Enterobacteriaceae family, isolated from intensive care unit surfaces.</title>
        <authorList>
            <person name="Potter R.F."/>
            <person name="D'Souza A.W."/>
        </authorList>
    </citation>
    <scope>NUCLEOTIDE SEQUENCE [LARGE SCALE GENOMIC DNA]</scope>
    <source>
        <strain evidence="2 4">BP-1</strain>
        <strain evidence="1 3">BP-2</strain>
    </source>
</reference>
<proteinExistence type="predicted"/>
<accession>A0A2P5GJM1</accession>
<gene>
    <name evidence="2" type="ORF">CHU32_22430</name>
    <name evidence="1" type="ORF">CHU33_22895</name>
</gene>
<organism evidence="2 4">
    <name type="scientific">Superficieibacter electus</name>
    <dbReference type="NCBI Taxonomy" id="2022662"/>
    <lineage>
        <taxon>Bacteria</taxon>
        <taxon>Pseudomonadati</taxon>
        <taxon>Pseudomonadota</taxon>
        <taxon>Gammaproteobacteria</taxon>
        <taxon>Enterobacterales</taxon>
        <taxon>Enterobacteriaceae</taxon>
        <taxon>Superficieibacter</taxon>
    </lineage>
</organism>
<evidence type="ECO:0000313" key="3">
    <source>
        <dbReference type="Proteomes" id="UP000237073"/>
    </source>
</evidence>
<sequence length="70" mass="7696">MIIKLTALKISIPNVGTTHFNGKSIFVNSNNISYLNESDNGASFLYLVNGVLIYVKETPEHIANIINNDS</sequence>